<accession>A0ABW0F4C7</accession>
<dbReference type="Pfam" id="PF18495">
    <property type="entry name" value="VbhA"/>
    <property type="match status" value="1"/>
</dbReference>
<evidence type="ECO:0000313" key="3">
    <source>
        <dbReference type="Proteomes" id="UP001595976"/>
    </source>
</evidence>
<dbReference type="InterPro" id="IPR033788">
    <property type="entry name" value="VbhA-like"/>
</dbReference>
<name>A0ABW0F4C7_9HYPH</name>
<dbReference type="InterPro" id="IPR041535">
    <property type="entry name" value="VbhA"/>
</dbReference>
<evidence type="ECO:0000313" key="2">
    <source>
        <dbReference type="EMBL" id="MFC5293069.1"/>
    </source>
</evidence>
<dbReference type="EMBL" id="JBHSLI010000003">
    <property type="protein sequence ID" value="MFC5293069.1"/>
    <property type="molecule type" value="Genomic_DNA"/>
</dbReference>
<evidence type="ECO:0000259" key="1">
    <source>
        <dbReference type="Pfam" id="PF18495"/>
    </source>
</evidence>
<reference evidence="3" key="1">
    <citation type="journal article" date="2019" name="Int. J. Syst. Evol. Microbiol.">
        <title>The Global Catalogue of Microorganisms (GCM) 10K type strain sequencing project: providing services to taxonomists for standard genome sequencing and annotation.</title>
        <authorList>
            <consortium name="The Broad Institute Genomics Platform"/>
            <consortium name="The Broad Institute Genome Sequencing Center for Infectious Disease"/>
            <person name="Wu L."/>
            <person name="Ma J."/>
        </authorList>
    </citation>
    <scope>NUCLEOTIDE SEQUENCE [LARGE SCALE GENOMIC DNA]</scope>
    <source>
        <strain evidence="3">CGMCC 1.15643</strain>
    </source>
</reference>
<keyword evidence="3" id="KW-1185">Reference proteome</keyword>
<dbReference type="CDD" id="cd11586">
    <property type="entry name" value="VbhA_like"/>
    <property type="match status" value="1"/>
</dbReference>
<gene>
    <name evidence="2" type="ORF">ACFPK2_08700</name>
</gene>
<dbReference type="Proteomes" id="UP001595976">
    <property type="component" value="Unassembled WGS sequence"/>
</dbReference>
<dbReference type="RefSeq" id="WP_260348810.1">
    <property type="nucleotide sequence ID" value="NZ_JAOAOS010000006.1"/>
</dbReference>
<comment type="caution">
    <text evidence="2">The sequence shown here is derived from an EMBL/GenBank/DDBJ whole genome shotgun (WGS) entry which is preliminary data.</text>
</comment>
<protein>
    <recommendedName>
        <fullName evidence="1">Antitoxin VbhA domain-containing protein</fullName>
    </recommendedName>
</protein>
<sequence length="88" mass="10280">MPRKEITEEEWRRLADAYRDYVPTPEPVDTDLEVARRREAAREAIGSMWTGGRRPTPEYLSLTERWIVGEISTEQMIEAAQQLWGTKT</sequence>
<proteinExistence type="predicted"/>
<feature type="domain" description="Antitoxin VbhA" evidence="1">
    <location>
        <begin position="37"/>
        <end position="81"/>
    </location>
</feature>
<organism evidence="2 3">
    <name type="scientific">Bosea minatitlanensis</name>
    <dbReference type="NCBI Taxonomy" id="128782"/>
    <lineage>
        <taxon>Bacteria</taxon>
        <taxon>Pseudomonadati</taxon>
        <taxon>Pseudomonadota</taxon>
        <taxon>Alphaproteobacteria</taxon>
        <taxon>Hyphomicrobiales</taxon>
        <taxon>Boseaceae</taxon>
        <taxon>Bosea</taxon>
    </lineage>
</organism>
<dbReference type="InterPro" id="IPR043038">
    <property type="entry name" value="VbhA_sf"/>
</dbReference>
<dbReference type="Gene3D" id="1.10.8.1050">
    <property type="entry name" value="Antitoxin VbhA-like"/>
    <property type="match status" value="1"/>
</dbReference>